<dbReference type="InterPro" id="IPR025326">
    <property type="entry name" value="DUF4232"/>
</dbReference>
<evidence type="ECO:0000313" key="3">
    <source>
        <dbReference type="Proteomes" id="UP000623010"/>
    </source>
</evidence>
<reference evidence="2" key="2">
    <citation type="submission" date="2020-09" db="EMBL/GenBank/DDBJ databases">
        <authorList>
            <person name="Sun Q."/>
            <person name="Ohkuma M."/>
        </authorList>
    </citation>
    <scope>NUCLEOTIDE SEQUENCE</scope>
    <source>
        <strain evidence="2">JCM 5016</strain>
    </source>
</reference>
<name>A0A918RGF0_9ACTN</name>
<dbReference type="Proteomes" id="UP000623010">
    <property type="component" value="Unassembled WGS sequence"/>
</dbReference>
<organism evidence="2 3">
    <name type="scientific">Streptomyces echinoruber</name>
    <dbReference type="NCBI Taxonomy" id="68898"/>
    <lineage>
        <taxon>Bacteria</taxon>
        <taxon>Bacillati</taxon>
        <taxon>Actinomycetota</taxon>
        <taxon>Actinomycetes</taxon>
        <taxon>Kitasatosporales</taxon>
        <taxon>Streptomycetaceae</taxon>
        <taxon>Streptomyces</taxon>
    </lineage>
</organism>
<evidence type="ECO:0000259" key="1">
    <source>
        <dbReference type="Pfam" id="PF14016"/>
    </source>
</evidence>
<accession>A0A918RGF0</accession>
<evidence type="ECO:0000313" key="2">
    <source>
        <dbReference type="EMBL" id="GGZ96345.1"/>
    </source>
</evidence>
<dbReference type="EMBL" id="BMWH01000016">
    <property type="protein sequence ID" value="GGZ96345.1"/>
    <property type="molecule type" value="Genomic_DNA"/>
</dbReference>
<feature type="domain" description="DUF4232" evidence="1">
    <location>
        <begin position="80"/>
        <end position="202"/>
    </location>
</feature>
<reference evidence="2" key="1">
    <citation type="journal article" date="2014" name="Int. J. Syst. Evol. Microbiol.">
        <title>Complete genome sequence of Corynebacterium casei LMG S-19264T (=DSM 44701T), isolated from a smear-ripened cheese.</title>
        <authorList>
            <consortium name="US DOE Joint Genome Institute (JGI-PGF)"/>
            <person name="Walter F."/>
            <person name="Albersmeier A."/>
            <person name="Kalinowski J."/>
            <person name="Ruckert C."/>
        </authorList>
    </citation>
    <scope>NUCLEOTIDE SEQUENCE</scope>
    <source>
        <strain evidence="2">JCM 5016</strain>
    </source>
</reference>
<gene>
    <name evidence="2" type="ORF">GCM10010389_39520</name>
</gene>
<dbReference type="Pfam" id="PF14016">
    <property type="entry name" value="DUF4232"/>
    <property type="match status" value="1"/>
</dbReference>
<keyword evidence="3" id="KW-1185">Reference proteome</keyword>
<sequence>MPDTQPLPCLTGHTGGRPVGAAHVPRHVSHPCPRQREPGMRFRTTTALRTVTAVCAAPAAAAALLLSAPQSRAVAAPGPCPAGVLALRAAAAPADASVVRVRVTNRGVRACTVDRVPTVTFGDLDGAALPVPAGGSGPYRLGPGRTAYATVRTVADPADPQVRRVDALTVSADSADPGRTFTAARLGAGDVIRVWEPVTTWWHRTQAAADRALGLQPSTTSGL</sequence>
<protein>
    <recommendedName>
        <fullName evidence="1">DUF4232 domain-containing protein</fullName>
    </recommendedName>
</protein>
<dbReference type="AlphaFoldDB" id="A0A918RGF0"/>
<proteinExistence type="predicted"/>
<comment type="caution">
    <text evidence="2">The sequence shown here is derived from an EMBL/GenBank/DDBJ whole genome shotgun (WGS) entry which is preliminary data.</text>
</comment>